<dbReference type="STRING" id="29349.CLOTH_15970"/>
<feature type="compositionally biased region" description="Basic and acidic residues" evidence="1">
    <location>
        <begin position="26"/>
        <end position="38"/>
    </location>
</feature>
<feature type="chain" id="PRO_5038639681" description="DUF4829 domain-containing protein" evidence="2">
    <location>
        <begin position="23"/>
        <end position="223"/>
    </location>
</feature>
<accession>A0A1V4I5Y7</accession>
<evidence type="ECO:0000313" key="4">
    <source>
        <dbReference type="Proteomes" id="UP000190140"/>
    </source>
</evidence>
<evidence type="ECO:0000256" key="2">
    <source>
        <dbReference type="SAM" id="SignalP"/>
    </source>
</evidence>
<reference evidence="3 4" key="1">
    <citation type="submission" date="2017-03" db="EMBL/GenBank/DDBJ databases">
        <title>Genome sequence of Clostridium thermoalcaliphilum DSM 7309.</title>
        <authorList>
            <person name="Poehlein A."/>
            <person name="Daniel R."/>
        </authorList>
    </citation>
    <scope>NUCLEOTIDE SEQUENCE [LARGE SCALE GENOMIC DNA]</scope>
    <source>
        <strain evidence="3 4">DSM 7309</strain>
    </source>
</reference>
<dbReference type="EMBL" id="MZGW01000006">
    <property type="protein sequence ID" value="OPJ55294.1"/>
    <property type="molecule type" value="Genomic_DNA"/>
</dbReference>
<keyword evidence="4" id="KW-1185">Reference proteome</keyword>
<gene>
    <name evidence="3" type="ORF">CLOTH_15970</name>
</gene>
<proteinExistence type="predicted"/>
<organism evidence="3 4">
    <name type="scientific">Alkalithermobacter paradoxus</name>
    <dbReference type="NCBI Taxonomy" id="29349"/>
    <lineage>
        <taxon>Bacteria</taxon>
        <taxon>Bacillati</taxon>
        <taxon>Bacillota</taxon>
        <taxon>Clostridia</taxon>
        <taxon>Peptostreptococcales</taxon>
        <taxon>Tepidibacteraceae</taxon>
        <taxon>Alkalithermobacter</taxon>
    </lineage>
</organism>
<protein>
    <recommendedName>
        <fullName evidence="5">DUF4829 domain-containing protein</fullName>
    </recommendedName>
</protein>
<evidence type="ECO:0008006" key="5">
    <source>
        <dbReference type="Google" id="ProtNLM"/>
    </source>
</evidence>
<feature type="region of interest" description="Disordered" evidence="1">
    <location>
        <begin position="25"/>
        <end position="58"/>
    </location>
</feature>
<dbReference type="OrthoDB" id="1267107at2"/>
<name>A0A1V4I5Y7_9FIRM</name>
<feature type="compositionally biased region" description="Basic and acidic residues" evidence="1">
    <location>
        <begin position="47"/>
        <end position="58"/>
    </location>
</feature>
<keyword evidence="2" id="KW-0732">Signal</keyword>
<evidence type="ECO:0000313" key="3">
    <source>
        <dbReference type="EMBL" id="OPJ55294.1"/>
    </source>
</evidence>
<sequence length="223" mass="26178">MKKILILIVSVALAFTILSGCANQKPNEDDIKEKVEERESSDETEEKENTSKENKSPKDIIGERSYEAIKALKNKDMKTLSEIVHPTKGVRFTPYTYVNVERDLVFDREKIANFFNDENVYMWGYFDGTGDDIKFNPSQYYERFIYSKDFINAEKVGYNEVLSFGNMLENQFEVYDNPIVVEYYFSGFNPEYGGMDWRSLRLVFEEHEGKWYLVGIINNEWTT</sequence>
<dbReference type="Proteomes" id="UP000190140">
    <property type="component" value="Unassembled WGS sequence"/>
</dbReference>
<comment type="caution">
    <text evidence="3">The sequence shown here is derived from an EMBL/GenBank/DDBJ whole genome shotgun (WGS) entry which is preliminary data.</text>
</comment>
<evidence type="ECO:0000256" key="1">
    <source>
        <dbReference type="SAM" id="MobiDB-lite"/>
    </source>
</evidence>
<dbReference type="PROSITE" id="PS51257">
    <property type="entry name" value="PROKAR_LIPOPROTEIN"/>
    <property type="match status" value="1"/>
</dbReference>
<dbReference type="AlphaFoldDB" id="A0A1V4I5Y7"/>
<dbReference type="RefSeq" id="WP_079412863.1">
    <property type="nucleotide sequence ID" value="NZ_MZGW01000006.1"/>
</dbReference>
<feature type="signal peptide" evidence="2">
    <location>
        <begin position="1"/>
        <end position="22"/>
    </location>
</feature>